<evidence type="ECO:0000256" key="1">
    <source>
        <dbReference type="SAM" id="SignalP"/>
    </source>
</evidence>
<proteinExistence type="predicted"/>
<dbReference type="RefSeq" id="WP_378067308.1">
    <property type="nucleotide sequence ID" value="NZ_JBHSBL010000015.1"/>
</dbReference>
<dbReference type="Proteomes" id="UP001595867">
    <property type="component" value="Unassembled WGS sequence"/>
</dbReference>
<keyword evidence="3" id="KW-1185">Reference proteome</keyword>
<comment type="caution">
    <text evidence="2">The sequence shown here is derived from an EMBL/GenBank/DDBJ whole genome shotgun (WGS) entry which is preliminary data.</text>
</comment>
<organism evidence="2 3">
    <name type="scientific">Actinoplanes subglobosus</name>
    <dbReference type="NCBI Taxonomy" id="1547892"/>
    <lineage>
        <taxon>Bacteria</taxon>
        <taxon>Bacillati</taxon>
        <taxon>Actinomycetota</taxon>
        <taxon>Actinomycetes</taxon>
        <taxon>Micromonosporales</taxon>
        <taxon>Micromonosporaceae</taxon>
        <taxon>Actinoplanes</taxon>
    </lineage>
</organism>
<name>A0ABV8ITV3_9ACTN</name>
<feature type="chain" id="PRO_5046870843" description="Lipoprotein" evidence="1">
    <location>
        <begin position="24"/>
        <end position="268"/>
    </location>
</feature>
<sequence>MIRRIVVTAAGVLLAAGCTPAEVATPVIRTGSDIRLPLDEYLLTDEQIQLISSAHTVLGRRCLARLGLRWPKPEPSAEAVPEPRNARRYYVLELDEARARGYRAARPQRPSVVGEEPDPEAVAAWTREGGCAVKASRALSVGGSGVDPQVLQLQTFSRMQTDARVHEANDRWSRCMRDAGYTYPDPETADSDPRWTQTPDATPVEIATATADVLCKQRTRLPDTMFAVETALQEEVVAQNRAGLLDVRATNQAALDRAGRILAAAERG</sequence>
<evidence type="ECO:0000313" key="3">
    <source>
        <dbReference type="Proteomes" id="UP001595867"/>
    </source>
</evidence>
<evidence type="ECO:0008006" key="4">
    <source>
        <dbReference type="Google" id="ProtNLM"/>
    </source>
</evidence>
<gene>
    <name evidence="2" type="ORF">ACFO0C_15510</name>
</gene>
<keyword evidence="1" id="KW-0732">Signal</keyword>
<dbReference type="EMBL" id="JBHSBL010000015">
    <property type="protein sequence ID" value="MFC4066339.1"/>
    <property type="molecule type" value="Genomic_DNA"/>
</dbReference>
<feature type="signal peptide" evidence="1">
    <location>
        <begin position="1"/>
        <end position="23"/>
    </location>
</feature>
<dbReference type="PROSITE" id="PS51257">
    <property type="entry name" value="PROKAR_LIPOPROTEIN"/>
    <property type="match status" value="1"/>
</dbReference>
<evidence type="ECO:0000313" key="2">
    <source>
        <dbReference type="EMBL" id="MFC4066339.1"/>
    </source>
</evidence>
<accession>A0ABV8ITV3</accession>
<protein>
    <recommendedName>
        <fullName evidence="4">Lipoprotein</fullName>
    </recommendedName>
</protein>
<reference evidence="3" key="1">
    <citation type="journal article" date="2019" name="Int. J. Syst. Evol. Microbiol.">
        <title>The Global Catalogue of Microorganisms (GCM) 10K type strain sequencing project: providing services to taxonomists for standard genome sequencing and annotation.</title>
        <authorList>
            <consortium name="The Broad Institute Genomics Platform"/>
            <consortium name="The Broad Institute Genome Sequencing Center for Infectious Disease"/>
            <person name="Wu L."/>
            <person name="Ma J."/>
        </authorList>
    </citation>
    <scope>NUCLEOTIDE SEQUENCE [LARGE SCALE GENOMIC DNA]</scope>
    <source>
        <strain evidence="3">TBRC 5832</strain>
    </source>
</reference>